<feature type="compositionally biased region" description="Gly residues" evidence="1">
    <location>
        <begin position="650"/>
        <end position="680"/>
    </location>
</feature>
<dbReference type="FunFam" id="3.40.50.11500:FF:000004">
    <property type="entry name" value="DENN domain-containing protein 2C isoform X1"/>
    <property type="match status" value="1"/>
</dbReference>
<dbReference type="SMART" id="SM00799">
    <property type="entry name" value="DENN"/>
    <property type="match status" value="1"/>
</dbReference>
<dbReference type="VEuPathDB" id="AmoebaDB:ACA1_202680"/>
<dbReference type="CDD" id="cd00821">
    <property type="entry name" value="PH"/>
    <property type="match status" value="1"/>
</dbReference>
<dbReference type="Gene3D" id="3.30.450.200">
    <property type="match status" value="1"/>
</dbReference>
<feature type="region of interest" description="Disordered" evidence="1">
    <location>
        <begin position="832"/>
        <end position="880"/>
    </location>
</feature>
<dbReference type="STRING" id="1257118.L8GTF2"/>
<dbReference type="PANTHER" id="PTHR15288:SF0">
    <property type="entry name" value="UDENN DOMAIN-CONTAINING PROTEIN"/>
    <property type="match status" value="1"/>
</dbReference>
<evidence type="ECO:0000313" key="4">
    <source>
        <dbReference type="EMBL" id="ELR16285.1"/>
    </source>
</evidence>
<proteinExistence type="predicted"/>
<dbReference type="SMART" id="SM00233">
    <property type="entry name" value="PH"/>
    <property type="match status" value="1"/>
</dbReference>
<dbReference type="RefSeq" id="XP_004338298.1">
    <property type="nucleotide sequence ID" value="XM_004338250.1"/>
</dbReference>
<dbReference type="KEGG" id="acan:ACA1_202680"/>
<dbReference type="Pfam" id="PF02141">
    <property type="entry name" value="DENN"/>
    <property type="match status" value="2"/>
</dbReference>
<feature type="domain" description="PH" evidence="2">
    <location>
        <begin position="882"/>
        <end position="996"/>
    </location>
</feature>
<feature type="region of interest" description="Disordered" evidence="1">
    <location>
        <begin position="622"/>
        <end position="721"/>
    </location>
</feature>
<feature type="region of interest" description="Disordered" evidence="1">
    <location>
        <begin position="577"/>
        <end position="609"/>
    </location>
</feature>
<dbReference type="AlphaFoldDB" id="L8GTF2"/>
<feature type="region of interest" description="Disordered" evidence="1">
    <location>
        <begin position="46"/>
        <end position="97"/>
    </location>
</feature>
<dbReference type="EMBL" id="KB008001">
    <property type="protein sequence ID" value="ELR16285.1"/>
    <property type="molecule type" value="Genomic_DNA"/>
</dbReference>
<dbReference type="PROSITE" id="PS50211">
    <property type="entry name" value="DENN"/>
    <property type="match status" value="1"/>
</dbReference>
<feature type="compositionally biased region" description="Basic and acidic residues" evidence="1">
    <location>
        <begin position="622"/>
        <end position="640"/>
    </location>
</feature>
<dbReference type="SUPFAM" id="SSF50729">
    <property type="entry name" value="PH domain-like"/>
    <property type="match status" value="1"/>
</dbReference>
<dbReference type="InterPro" id="IPR005112">
    <property type="entry name" value="dDENN_dom"/>
</dbReference>
<dbReference type="Gene3D" id="2.30.29.30">
    <property type="entry name" value="Pleckstrin-homology domain (PH domain)/Phosphotyrosine-binding domain (PTB)"/>
    <property type="match status" value="1"/>
</dbReference>
<evidence type="ECO:0000313" key="5">
    <source>
        <dbReference type="Proteomes" id="UP000011083"/>
    </source>
</evidence>
<dbReference type="InterPro" id="IPR001849">
    <property type="entry name" value="PH_domain"/>
</dbReference>
<reference evidence="4 5" key="1">
    <citation type="journal article" date="2013" name="Genome Biol.">
        <title>Genome of Acanthamoeba castellanii highlights extensive lateral gene transfer and early evolution of tyrosine kinase signaling.</title>
        <authorList>
            <person name="Clarke M."/>
            <person name="Lohan A.J."/>
            <person name="Liu B."/>
            <person name="Lagkouvardos I."/>
            <person name="Roy S."/>
            <person name="Zafar N."/>
            <person name="Bertelli C."/>
            <person name="Schilde C."/>
            <person name="Kianianmomeni A."/>
            <person name="Burglin T.R."/>
            <person name="Frech C."/>
            <person name="Turcotte B."/>
            <person name="Kopec K.O."/>
            <person name="Synnott J.M."/>
            <person name="Choo C."/>
            <person name="Paponov I."/>
            <person name="Finkler A."/>
            <person name="Soon Heng Tan C."/>
            <person name="Hutchins A.P."/>
            <person name="Weinmeier T."/>
            <person name="Rattei T."/>
            <person name="Chu J.S."/>
            <person name="Gimenez G."/>
            <person name="Irimia M."/>
            <person name="Rigden D.J."/>
            <person name="Fitzpatrick D.A."/>
            <person name="Lorenzo-Morales J."/>
            <person name="Bateman A."/>
            <person name="Chiu C.H."/>
            <person name="Tang P."/>
            <person name="Hegemann P."/>
            <person name="Fromm H."/>
            <person name="Raoult D."/>
            <person name="Greub G."/>
            <person name="Miranda-Saavedra D."/>
            <person name="Chen N."/>
            <person name="Nash P."/>
            <person name="Ginger M.L."/>
            <person name="Horn M."/>
            <person name="Schaap P."/>
            <person name="Caler L."/>
            <person name="Loftus B."/>
        </authorList>
    </citation>
    <scope>NUCLEOTIDE SEQUENCE [LARGE SCALE GENOMIC DNA]</scope>
    <source>
        <strain evidence="4 5">Neff</strain>
    </source>
</reference>
<gene>
    <name evidence="4" type="ORF">ACA1_202680</name>
</gene>
<dbReference type="OrthoDB" id="20611at2759"/>
<feature type="domain" description="UDENN" evidence="3">
    <location>
        <begin position="81"/>
        <end position="543"/>
    </location>
</feature>
<evidence type="ECO:0000259" key="2">
    <source>
        <dbReference type="PROSITE" id="PS50003"/>
    </source>
</evidence>
<protein>
    <submittedName>
        <fullName evidence="4">DENN (AEX3) domain containing protein</fullName>
    </submittedName>
</protein>
<dbReference type="Gene3D" id="3.40.50.11500">
    <property type="match status" value="1"/>
</dbReference>
<evidence type="ECO:0000256" key="1">
    <source>
        <dbReference type="SAM" id="MobiDB-lite"/>
    </source>
</evidence>
<dbReference type="SMART" id="SM00800">
    <property type="entry name" value="uDENN"/>
    <property type="match status" value="1"/>
</dbReference>
<dbReference type="Proteomes" id="UP000011083">
    <property type="component" value="Unassembled WGS sequence"/>
</dbReference>
<feature type="compositionally biased region" description="Low complexity" evidence="1">
    <location>
        <begin position="860"/>
        <end position="869"/>
    </location>
</feature>
<dbReference type="Pfam" id="PF00169">
    <property type="entry name" value="PH"/>
    <property type="match status" value="1"/>
</dbReference>
<dbReference type="PANTHER" id="PTHR15288">
    <property type="entry name" value="DENN DOMAIN-CONTAINING PROTEIN 2"/>
    <property type="match status" value="1"/>
</dbReference>
<dbReference type="InterPro" id="IPR005113">
    <property type="entry name" value="uDENN_dom"/>
</dbReference>
<dbReference type="InterPro" id="IPR051942">
    <property type="entry name" value="DENN_domain_containing_2"/>
</dbReference>
<keyword evidence="5" id="KW-1185">Reference proteome</keyword>
<feature type="compositionally biased region" description="Low complexity" evidence="1">
    <location>
        <begin position="832"/>
        <end position="849"/>
    </location>
</feature>
<dbReference type="InterPro" id="IPR037516">
    <property type="entry name" value="Tripartite_DENN"/>
</dbReference>
<dbReference type="InterPro" id="IPR043153">
    <property type="entry name" value="DENN_C"/>
</dbReference>
<dbReference type="InterPro" id="IPR011993">
    <property type="entry name" value="PH-like_dom_sf"/>
</dbReference>
<feature type="compositionally biased region" description="Low complexity" evidence="1">
    <location>
        <begin position="79"/>
        <end position="88"/>
    </location>
</feature>
<dbReference type="Pfam" id="PF03456">
    <property type="entry name" value="uDENN"/>
    <property type="match status" value="1"/>
</dbReference>
<dbReference type="GeneID" id="14917023"/>
<feature type="region of interest" description="Disordered" evidence="1">
    <location>
        <begin position="241"/>
        <end position="264"/>
    </location>
</feature>
<dbReference type="PROSITE" id="PS50003">
    <property type="entry name" value="PH_DOMAIN"/>
    <property type="match status" value="1"/>
</dbReference>
<dbReference type="SMART" id="SM00801">
    <property type="entry name" value="dDENN"/>
    <property type="match status" value="1"/>
</dbReference>
<organism evidence="4 5">
    <name type="scientific">Acanthamoeba castellanii (strain ATCC 30010 / Neff)</name>
    <dbReference type="NCBI Taxonomy" id="1257118"/>
    <lineage>
        <taxon>Eukaryota</taxon>
        <taxon>Amoebozoa</taxon>
        <taxon>Discosea</taxon>
        <taxon>Longamoebia</taxon>
        <taxon>Centramoebida</taxon>
        <taxon>Acanthamoebidae</taxon>
        <taxon>Acanthamoeba</taxon>
    </lineage>
</organism>
<name>L8GTF2_ACACF</name>
<evidence type="ECO:0000259" key="3">
    <source>
        <dbReference type="PROSITE" id="PS50211"/>
    </source>
</evidence>
<feature type="compositionally biased region" description="Polar residues" evidence="1">
    <location>
        <begin position="252"/>
        <end position="264"/>
    </location>
</feature>
<accession>L8GTF2</accession>
<feature type="compositionally biased region" description="Low complexity" evidence="1">
    <location>
        <begin position="46"/>
        <end position="58"/>
    </location>
</feature>
<sequence>MMLPPPSRLFDYVVVVALRPDRRDPTSTPIVKPHLRYRFPPLQRDAAGTSAAASAATAVEPAGRGLRPTPQRGLPPTPTAAAGAAAGLDARQLRERQKAAEEERKLYKAVKKFCFPDLPPALSLASFMNTSFATSYGQQQQGETFSFTLTESNGAKRWGYCLRAPGPSQAAPFPQCICIISFLPCFSIFSTILQELTSLQKADGGFEAFTQFLNAVYREPLPIPGGTLRLTLPLTLFPAQAAEPNHGKPGTQPATRAQQSGQTKQINGDVVEYAFTRPDDSESLLDHVNFEPLLHFLDAPNIASILASLLMERRMIFIATNLNTLSSCVQAAASILYPFNWQHIFIPVVPQSLLSFCCAPMPFLVGILRVHLAELKTLSDAMEEVVVVDVDNNKVLFPEDMDDVKLVPPVLLDPLLQSLQRICREVRGVEPGSQSSFSILGSLMGKPKAKERKPLSKALVKDLQNVFIAFMVDLLATYKDFMRKTPVKPDVTTAAFNPVENGFNSKYFDSEGPADMRALLELVTQAQLFVTFIEERHKRFVNSGKFERRLTTRMSQVLLPGSKEAEQLQMALLRGKLEEPPPTTEPSPGAQPAESRLKTRTRFTMYDTGAITRDEVTKSLWEEEKRREGEQKRLEEAEEKKRKKSPQPPAGGGGGSSGIGSGSGSGIGGGGTSSGGGGGHSETTTNSSGSGGGMSSIWNRLFSAPGNREDESQGFHISDPSNFRKLDTDLAEYAMSTPGAGTVATVSTPPAGAVGGDAGSAAAVTEPTKPAPAFGRGITVGAGGWMKKSGISVAQNSSGALSAPAAQTAGPSLGGARAPKAAAAGAVTSVHPYTASSIPSPPTSSGAPSVGQARSREPSGDGQDLFLGGDDAGDESEASSSKIVHEGGLVKLAGQQYYIQLSDKWQLRWFILTETHLSYYRPKDKRKPCGVVPLKKVADISFYVTHPTLKRNNLIELKTKIVGGEGGGTAPRTYYMEAPSKDDGLRWLNAFQQVRLDSQIVNASS</sequence>
<dbReference type="InterPro" id="IPR001194">
    <property type="entry name" value="cDENN_dom"/>
</dbReference>